<dbReference type="AlphaFoldDB" id="A0A150WJQ6"/>
<dbReference type="RefSeq" id="WP_061835655.1">
    <property type="nucleotide sequence ID" value="NZ_LUKE01000003.1"/>
</dbReference>
<proteinExistence type="predicted"/>
<dbReference type="InterPro" id="IPR029441">
    <property type="entry name" value="Cass2"/>
</dbReference>
<accession>A0A150WJQ6</accession>
<gene>
    <name evidence="2" type="ORF">AZI86_13125</name>
</gene>
<dbReference type="Proteomes" id="UP000075320">
    <property type="component" value="Unassembled WGS sequence"/>
</dbReference>
<comment type="caution">
    <text evidence="2">The sequence shown here is derived from an EMBL/GenBank/DDBJ whole genome shotgun (WGS) entry which is preliminary data.</text>
</comment>
<dbReference type="InterPro" id="IPR011256">
    <property type="entry name" value="Reg_factor_effector_dom_sf"/>
</dbReference>
<feature type="domain" description="AraC effector-binding" evidence="1">
    <location>
        <begin position="1"/>
        <end position="145"/>
    </location>
</feature>
<evidence type="ECO:0000313" key="2">
    <source>
        <dbReference type="EMBL" id="KYG63761.1"/>
    </source>
</evidence>
<dbReference type="Gene3D" id="3.20.80.10">
    <property type="entry name" value="Regulatory factor, effector binding domain"/>
    <property type="match status" value="1"/>
</dbReference>
<dbReference type="Pfam" id="PF14526">
    <property type="entry name" value="Cass2"/>
    <property type="match status" value="1"/>
</dbReference>
<dbReference type="SUPFAM" id="SSF55136">
    <property type="entry name" value="Probable bacterial effector-binding domain"/>
    <property type="match status" value="1"/>
</dbReference>
<dbReference type="OrthoDB" id="282744at2"/>
<organism evidence="2 3">
    <name type="scientific">Bdellovibrio bacteriovorus</name>
    <dbReference type="NCBI Taxonomy" id="959"/>
    <lineage>
        <taxon>Bacteria</taxon>
        <taxon>Pseudomonadati</taxon>
        <taxon>Bdellovibrionota</taxon>
        <taxon>Bdellovibrionia</taxon>
        <taxon>Bdellovibrionales</taxon>
        <taxon>Pseudobdellovibrionaceae</taxon>
        <taxon>Bdellovibrio</taxon>
    </lineage>
</organism>
<name>A0A150WJQ6_BDEBC</name>
<evidence type="ECO:0000259" key="1">
    <source>
        <dbReference type="SMART" id="SM00871"/>
    </source>
</evidence>
<dbReference type="InterPro" id="IPR010499">
    <property type="entry name" value="AraC_E-bd"/>
</dbReference>
<protein>
    <recommendedName>
        <fullName evidence="1">AraC effector-binding domain-containing protein</fullName>
    </recommendedName>
</protein>
<evidence type="ECO:0000313" key="3">
    <source>
        <dbReference type="Proteomes" id="UP000075320"/>
    </source>
</evidence>
<reference evidence="2 3" key="1">
    <citation type="submission" date="2016-03" db="EMBL/GenBank/DDBJ databases">
        <authorList>
            <person name="Ploux O."/>
        </authorList>
    </citation>
    <scope>NUCLEOTIDE SEQUENCE [LARGE SCALE GENOMIC DNA]</scope>
    <source>
        <strain evidence="2 3">R0</strain>
    </source>
</reference>
<dbReference type="EMBL" id="LUKE01000003">
    <property type="protein sequence ID" value="KYG63761.1"/>
    <property type="molecule type" value="Genomic_DNA"/>
</dbReference>
<sequence>MKYDFIDKTEPTKCVGYSIHIKMPEEREKIFALWERFNQNKDKIENSLGTSYGISEFNGEDVKYSAMMEVSDFGEKPEDMTTMVLTPRSYAQFVHDGTVQEIGSTCNLIFDEVPKAGLKPGGPLIEVYSKNFKGLGREEVPILLTLSNENKPAASDSLKHN</sequence>
<keyword evidence="3" id="KW-1185">Reference proteome</keyword>
<dbReference type="SMART" id="SM00871">
    <property type="entry name" value="AraC_E_bind"/>
    <property type="match status" value="1"/>
</dbReference>